<keyword evidence="4 6" id="KW-1133">Transmembrane helix</keyword>
<evidence type="ECO:0000256" key="5">
    <source>
        <dbReference type="ARBA" id="ARBA00023136"/>
    </source>
</evidence>
<dbReference type="RefSeq" id="XP_030765050.1">
    <property type="nucleotide sequence ID" value="XM_030909190.1"/>
</dbReference>
<dbReference type="Pfam" id="PF00909">
    <property type="entry name" value="Ammonium_transp"/>
    <property type="match status" value="1"/>
</dbReference>
<feature type="transmembrane region" description="Helical" evidence="6">
    <location>
        <begin position="71"/>
        <end position="91"/>
    </location>
</feature>
<dbReference type="OrthoDB" id="534912at2759"/>
<dbReference type="KEGG" id="soy:115889245"/>
<evidence type="ECO:0000256" key="3">
    <source>
        <dbReference type="ARBA" id="ARBA00022692"/>
    </source>
</evidence>
<sequence>MTVPLKKNSVCEKIVRRKLAIFVFFLECILLILFKAFGAYTSRADGSNIYNSIEPLFGGFNSRKFEEIFRIYSIFQDVHVMIFIGFGYLMVFLKKYGYSSVGFNFLVGAITLQWSILCQGFFELTDDYKIEIGLMSLYRADIATAVVLISMGVVLGRTSYTQLIVMGILEIVAYSANNYLNSTIFKAVDVGGSVVVHSFGAYFGLAVSYMLGRSHNNSSCFKVENIRESSYTSDLLAMIGTIFLWLYWPSFNAIDLDTDKAYRAIINTYLSLTASCVTAFITSQLTFTDHKFNMVYVQNATLSGGVAIGASANLMVEPFGAILIGFLAGALSVFGYKIISPFIEKHLSIEDTCGVHNLHGMPGLLGGIAAIIMASIASEKQYHKTLYEIYRARASPVVSEPTEYIHLEAGDGRTAGQQAGYQTILVLVTIVMSVFSGFLTGFIMNFKCWNQVTAESFYDDAVFWNLPKNELEVENLKNYQITVTGKLYNSQNILRMSDVERY</sequence>
<dbReference type="FunCoup" id="A0A6J2YQH8">
    <property type="interactions" value="29"/>
</dbReference>
<dbReference type="PANTHER" id="PTHR11730">
    <property type="entry name" value="AMMONIUM TRANSPORTER"/>
    <property type="match status" value="1"/>
</dbReference>
<feature type="transmembrane region" description="Helical" evidence="6">
    <location>
        <begin position="21"/>
        <end position="40"/>
    </location>
</feature>
<dbReference type="GO" id="GO:0008519">
    <property type="term" value="F:ammonium channel activity"/>
    <property type="evidence" value="ECO:0007669"/>
    <property type="project" value="InterPro"/>
</dbReference>
<dbReference type="GO" id="GO:0097272">
    <property type="term" value="P:ammonium homeostasis"/>
    <property type="evidence" value="ECO:0007669"/>
    <property type="project" value="TreeGrafter"/>
</dbReference>
<reference evidence="9" key="1">
    <citation type="submission" date="2025-08" db="UniProtKB">
        <authorList>
            <consortium name="RefSeq"/>
        </authorList>
    </citation>
    <scope>IDENTIFICATION</scope>
    <source>
        <tissue evidence="9">Gonads</tissue>
    </source>
</reference>
<dbReference type="Proteomes" id="UP000504635">
    <property type="component" value="Unplaced"/>
</dbReference>
<evidence type="ECO:0000256" key="2">
    <source>
        <dbReference type="ARBA" id="ARBA00011036"/>
    </source>
</evidence>
<keyword evidence="3 6" id="KW-0812">Transmembrane</keyword>
<feature type="transmembrane region" description="Helical" evidence="6">
    <location>
        <begin position="192"/>
        <end position="211"/>
    </location>
</feature>
<keyword evidence="8" id="KW-1185">Reference proteome</keyword>
<dbReference type="InParanoid" id="A0A6J2YQH8"/>
<accession>A0A6J2YQH8</accession>
<dbReference type="SUPFAM" id="SSF111352">
    <property type="entry name" value="Ammonium transporter"/>
    <property type="match status" value="1"/>
</dbReference>
<feature type="domain" description="Ammonium transporter AmtB-like" evidence="7">
    <location>
        <begin position="66"/>
        <end position="446"/>
    </location>
</feature>
<dbReference type="InterPro" id="IPR002229">
    <property type="entry name" value="RhesusRHD"/>
</dbReference>
<dbReference type="CTD" id="791729"/>
<dbReference type="InterPro" id="IPR024041">
    <property type="entry name" value="NH4_transpt_AmtB-like_dom"/>
</dbReference>
<protein>
    <submittedName>
        <fullName evidence="9">Ammonium transporter Rh type A</fullName>
    </submittedName>
</protein>
<dbReference type="PANTHER" id="PTHR11730:SF60">
    <property type="entry name" value="RH50, ISOFORM D"/>
    <property type="match status" value="1"/>
</dbReference>
<keyword evidence="5 6" id="KW-0472">Membrane</keyword>
<dbReference type="PRINTS" id="PR00342">
    <property type="entry name" value="RHESUSRHD"/>
</dbReference>
<dbReference type="InterPro" id="IPR029020">
    <property type="entry name" value="Ammonium/urea_transptr"/>
</dbReference>
<dbReference type="Gene3D" id="1.10.3430.10">
    <property type="entry name" value="Ammonium transporter AmtB like domains"/>
    <property type="match status" value="1"/>
</dbReference>
<gene>
    <name evidence="9" type="primary">LOC115889245</name>
</gene>
<evidence type="ECO:0000256" key="1">
    <source>
        <dbReference type="ARBA" id="ARBA00004141"/>
    </source>
</evidence>
<comment type="similarity">
    <text evidence="2">Belongs to the ammonium transporter (TC 2.A.49) family. Rh subfamily.</text>
</comment>
<evidence type="ECO:0000313" key="9">
    <source>
        <dbReference type="RefSeq" id="XP_030765050.1"/>
    </source>
</evidence>
<dbReference type="GeneID" id="115889245"/>
<comment type="subcellular location">
    <subcellularLocation>
        <location evidence="1">Membrane</location>
        <topology evidence="1">Multi-pass membrane protein</topology>
    </subcellularLocation>
</comment>
<dbReference type="GO" id="GO:0005886">
    <property type="term" value="C:plasma membrane"/>
    <property type="evidence" value="ECO:0007669"/>
    <property type="project" value="InterPro"/>
</dbReference>
<feature type="transmembrane region" description="Helical" evidence="6">
    <location>
        <begin position="163"/>
        <end position="180"/>
    </location>
</feature>
<feature type="transmembrane region" description="Helical" evidence="6">
    <location>
        <begin position="137"/>
        <end position="156"/>
    </location>
</feature>
<feature type="transmembrane region" description="Helical" evidence="6">
    <location>
        <begin position="359"/>
        <end position="377"/>
    </location>
</feature>
<evidence type="ECO:0000313" key="8">
    <source>
        <dbReference type="Proteomes" id="UP000504635"/>
    </source>
</evidence>
<dbReference type="AlphaFoldDB" id="A0A6J2YQH8"/>
<evidence type="ECO:0000256" key="4">
    <source>
        <dbReference type="ARBA" id="ARBA00022989"/>
    </source>
</evidence>
<name>A0A6J2YQH8_SITOR</name>
<feature type="transmembrane region" description="Helical" evidence="6">
    <location>
        <begin position="423"/>
        <end position="444"/>
    </location>
</feature>
<feature type="transmembrane region" description="Helical" evidence="6">
    <location>
        <begin position="319"/>
        <end position="339"/>
    </location>
</feature>
<evidence type="ECO:0000256" key="6">
    <source>
        <dbReference type="SAM" id="Phobius"/>
    </source>
</evidence>
<feature type="transmembrane region" description="Helical" evidence="6">
    <location>
        <begin position="268"/>
        <end position="287"/>
    </location>
</feature>
<organism evidence="8 9">
    <name type="scientific">Sitophilus oryzae</name>
    <name type="common">Rice weevil</name>
    <name type="synonym">Curculio oryzae</name>
    <dbReference type="NCBI Taxonomy" id="7048"/>
    <lineage>
        <taxon>Eukaryota</taxon>
        <taxon>Metazoa</taxon>
        <taxon>Ecdysozoa</taxon>
        <taxon>Arthropoda</taxon>
        <taxon>Hexapoda</taxon>
        <taxon>Insecta</taxon>
        <taxon>Pterygota</taxon>
        <taxon>Neoptera</taxon>
        <taxon>Endopterygota</taxon>
        <taxon>Coleoptera</taxon>
        <taxon>Polyphaga</taxon>
        <taxon>Cucujiformia</taxon>
        <taxon>Curculionidae</taxon>
        <taxon>Dryophthorinae</taxon>
        <taxon>Sitophilus</taxon>
    </lineage>
</organism>
<evidence type="ECO:0000259" key="7">
    <source>
        <dbReference type="Pfam" id="PF00909"/>
    </source>
</evidence>
<proteinExistence type="inferred from homology"/>
<feature type="transmembrane region" description="Helical" evidence="6">
    <location>
        <begin position="103"/>
        <end position="122"/>
    </location>
</feature>
<feature type="transmembrane region" description="Helical" evidence="6">
    <location>
        <begin position="231"/>
        <end position="248"/>
    </location>
</feature>